<dbReference type="STRING" id="1082933.A6B35_28420"/>
<evidence type="ECO:0000259" key="1">
    <source>
        <dbReference type="Pfam" id="PF05272"/>
    </source>
</evidence>
<feature type="domain" description="Virulence-associated protein E-like" evidence="1">
    <location>
        <begin position="174"/>
        <end position="386"/>
    </location>
</feature>
<dbReference type="InterPro" id="IPR027417">
    <property type="entry name" value="P-loop_NTPase"/>
</dbReference>
<sequence>MKAETLDWEVVGPLTEEDMAALTAEAEAEWSAFERGQEKPTGGGNGPLVKMFAEQLTRKQQASAVPAPAKTEEGSAELSRVRNPSGIVASLDNAVMAIRKLGVVFRFDEFRQKVICEGLEGRLGVTMEDIVLHVRRAVIQTLGFDPEPTHTRDAIRLLAQENSFNPVLDYIDAPQWDGVSRIDTWVSVYLGAEDNELNRAFGRAVLIAGVRRARRPGCKFDCVLVLEGPQGRGKSSVLKIMAGGEDFFSDEIVIGVSYKEQQELLQGKWIVELPELAGLARAEIRGVKQFVSKQYDRARGAFQRSVEEMPRRCIFVGTTNDSQYLRDVTGNRRFWPVTVGKIDLKGLAEDMPQLWAEAAMAEREAPDPISIPERLWAAAEERQAERVAGDPWEDVLLSALPAYAKVAEGELRISTQTVFEKIMNIDMRQARMADYRRLGDCMRKLGWSGPKVLRLDGANVKGLESGSEVERVIWLLRALPV</sequence>
<protein>
    <submittedName>
        <fullName evidence="2">Virulence-associated E family protein</fullName>
    </submittedName>
</protein>
<accession>G6YCD0</accession>
<dbReference type="EMBL" id="AGSN01000126">
    <property type="protein sequence ID" value="EHH10609.1"/>
    <property type="molecule type" value="Genomic_DNA"/>
</dbReference>
<organism evidence="2 3">
    <name type="scientific">Mesorhizobium amorphae CCNWGS0123</name>
    <dbReference type="NCBI Taxonomy" id="1082933"/>
    <lineage>
        <taxon>Bacteria</taxon>
        <taxon>Pseudomonadati</taxon>
        <taxon>Pseudomonadota</taxon>
        <taxon>Alphaproteobacteria</taxon>
        <taxon>Hyphomicrobiales</taxon>
        <taxon>Phyllobacteriaceae</taxon>
        <taxon>Mesorhizobium</taxon>
    </lineage>
</organism>
<keyword evidence="3" id="KW-1185">Reference proteome</keyword>
<evidence type="ECO:0000313" key="3">
    <source>
        <dbReference type="Proteomes" id="UP000002949"/>
    </source>
</evidence>
<dbReference type="SUPFAM" id="SSF52540">
    <property type="entry name" value="P-loop containing nucleoside triphosphate hydrolases"/>
    <property type="match status" value="1"/>
</dbReference>
<dbReference type="InterPro" id="IPR007936">
    <property type="entry name" value="VapE-like_dom"/>
</dbReference>
<reference evidence="2 3" key="1">
    <citation type="journal article" date="2012" name="J. Bacteriol.">
        <title>Draft Genome Sequence of Plant Growth-Promoting Rhizobium Mesorhizobium amorphae, Isolated from Zinc-Lead Mine Tailings.</title>
        <authorList>
            <person name="Hao X."/>
            <person name="Lin Y."/>
            <person name="Johnstone L."/>
            <person name="Baltrus D.A."/>
            <person name="Miller S.J."/>
            <person name="Wei G."/>
            <person name="Rensing C."/>
        </authorList>
    </citation>
    <scope>NUCLEOTIDE SEQUENCE [LARGE SCALE GENOMIC DNA]</scope>
    <source>
        <strain evidence="2 3">CCNWGS0123</strain>
    </source>
</reference>
<dbReference type="PANTHER" id="PTHR34985:SF1">
    <property type="entry name" value="SLR0554 PROTEIN"/>
    <property type="match status" value="1"/>
</dbReference>
<dbReference type="AlphaFoldDB" id="G6YCD0"/>
<evidence type="ECO:0000313" key="2">
    <source>
        <dbReference type="EMBL" id="EHH10609.1"/>
    </source>
</evidence>
<proteinExistence type="predicted"/>
<dbReference type="PATRIC" id="fig|1082933.3.peg.3523"/>
<name>G6YCD0_9HYPH</name>
<gene>
    <name evidence="2" type="ORF">MEA186_18058</name>
</gene>
<dbReference type="KEGG" id="mamo:A6B35_28420"/>
<dbReference type="Proteomes" id="UP000002949">
    <property type="component" value="Unassembled WGS sequence"/>
</dbReference>
<dbReference type="PANTHER" id="PTHR34985">
    <property type="entry name" value="SLR0554 PROTEIN"/>
    <property type="match status" value="1"/>
</dbReference>
<dbReference type="Pfam" id="PF05272">
    <property type="entry name" value="VapE-like_dom"/>
    <property type="match status" value="1"/>
</dbReference>
<dbReference type="eggNOG" id="COG5545">
    <property type="taxonomic scope" value="Bacteria"/>
</dbReference>